<keyword evidence="4 6" id="KW-1133">Transmembrane helix</keyword>
<comment type="subcellular location">
    <subcellularLocation>
        <location evidence="1">Cell membrane</location>
        <topology evidence="1">Multi-pass membrane protein</topology>
    </subcellularLocation>
</comment>
<evidence type="ECO:0000256" key="5">
    <source>
        <dbReference type="ARBA" id="ARBA00023136"/>
    </source>
</evidence>
<dbReference type="InterPro" id="IPR022791">
    <property type="entry name" value="L-PG_synthase/AglD"/>
</dbReference>
<evidence type="ECO:0000313" key="7">
    <source>
        <dbReference type="EMBL" id="SVA80669.1"/>
    </source>
</evidence>
<gene>
    <name evidence="7" type="ORF">METZ01_LOCUS133523</name>
</gene>
<keyword evidence="5 6" id="KW-0472">Membrane</keyword>
<sequence>MYSTFLNWIKGLTTLAIVLVSLYFFYQYREDFYLIAKVSPTIFIVLLLLVILSIIINGNKLRNITQSFSIELRLKEWVGLAFISSSLNGVVYKSGSMITSNYLKRKYGFPYTSFIGALGADHFMVVLINASVGFGISIYAMTAYPEIFPLTCWFLVVGIALLYLIINPVNVSRTEKRFLDALSRVTITLNDIFKNKKLFKKLFLNNSILVFLTGLRLFIACKAIGVDFELLHCYLYTTVWAFVRLIPILQSDIGSRELATGFLSEILGSGFKQGILATAVDRIFEMALALVGTTIFKNILFSSRHEPDNT</sequence>
<name>A0A381YUL0_9ZZZZ</name>
<reference evidence="7" key="1">
    <citation type="submission" date="2018-05" db="EMBL/GenBank/DDBJ databases">
        <authorList>
            <person name="Lanie J.A."/>
            <person name="Ng W.-L."/>
            <person name="Kazmierczak K.M."/>
            <person name="Andrzejewski T.M."/>
            <person name="Davidsen T.M."/>
            <person name="Wayne K.J."/>
            <person name="Tettelin H."/>
            <person name="Glass J.I."/>
            <person name="Rusch D."/>
            <person name="Podicherti R."/>
            <person name="Tsui H.-C.T."/>
            <person name="Winkler M.E."/>
        </authorList>
    </citation>
    <scope>NUCLEOTIDE SEQUENCE</scope>
</reference>
<dbReference type="AlphaFoldDB" id="A0A381YUL0"/>
<evidence type="ECO:0000256" key="4">
    <source>
        <dbReference type="ARBA" id="ARBA00022989"/>
    </source>
</evidence>
<protein>
    <submittedName>
        <fullName evidence="7">Uncharacterized protein</fullName>
    </submittedName>
</protein>
<proteinExistence type="predicted"/>
<evidence type="ECO:0000256" key="6">
    <source>
        <dbReference type="SAM" id="Phobius"/>
    </source>
</evidence>
<feature type="transmembrane region" description="Helical" evidence="6">
    <location>
        <begin position="147"/>
        <end position="166"/>
    </location>
</feature>
<dbReference type="Pfam" id="PF03706">
    <property type="entry name" value="LPG_synthase_TM"/>
    <property type="match status" value="1"/>
</dbReference>
<feature type="transmembrane region" description="Helical" evidence="6">
    <location>
        <begin position="202"/>
        <end position="225"/>
    </location>
</feature>
<keyword evidence="2" id="KW-1003">Cell membrane</keyword>
<evidence type="ECO:0000256" key="1">
    <source>
        <dbReference type="ARBA" id="ARBA00004651"/>
    </source>
</evidence>
<accession>A0A381YUL0</accession>
<evidence type="ECO:0000256" key="3">
    <source>
        <dbReference type="ARBA" id="ARBA00022692"/>
    </source>
</evidence>
<feature type="transmembrane region" description="Helical" evidence="6">
    <location>
        <begin position="38"/>
        <end position="57"/>
    </location>
</feature>
<evidence type="ECO:0000256" key="2">
    <source>
        <dbReference type="ARBA" id="ARBA00022475"/>
    </source>
</evidence>
<feature type="transmembrane region" description="Helical" evidence="6">
    <location>
        <begin position="114"/>
        <end position="141"/>
    </location>
</feature>
<dbReference type="EMBL" id="UINC01019092">
    <property type="protein sequence ID" value="SVA80669.1"/>
    <property type="molecule type" value="Genomic_DNA"/>
</dbReference>
<organism evidence="7">
    <name type="scientific">marine metagenome</name>
    <dbReference type="NCBI Taxonomy" id="408172"/>
    <lineage>
        <taxon>unclassified sequences</taxon>
        <taxon>metagenomes</taxon>
        <taxon>ecological metagenomes</taxon>
    </lineage>
</organism>
<dbReference type="GO" id="GO:0005886">
    <property type="term" value="C:plasma membrane"/>
    <property type="evidence" value="ECO:0007669"/>
    <property type="project" value="UniProtKB-SubCell"/>
</dbReference>
<feature type="transmembrane region" description="Helical" evidence="6">
    <location>
        <begin position="6"/>
        <end position="26"/>
    </location>
</feature>
<keyword evidence="3 6" id="KW-0812">Transmembrane</keyword>